<protein>
    <submittedName>
        <fullName evidence="2">Uncharacterized protein</fullName>
    </submittedName>
</protein>
<evidence type="ECO:0000313" key="2">
    <source>
        <dbReference type="EMBL" id="MQM08582.1"/>
    </source>
</evidence>
<dbReference type="EMBL" id="NMUH01004155">
    <property type="protein sequence ID" value="MQM08582.1"/>
    <property type="molecule type" value="Genomic_DNA"/>
</dbReference>
<dbReference type="Proteomes" id="UP000652761">
    <property type="component" value="Unassembled WGS sequence"/>
</dbReference>
<name>A0A843WEE4_COLES</name>
<dbReference type="AlphaFoldDB" id="A0A843WEE4"/>
<feature type="region of interest" description="Disordered" evidence="1">
    <location>
        <begin position="151"/>
        <end position="173"/>
    </location>
</feature>
<accession>A0A843WEE4</accession>
<evidence type="ECO:0000313" key="3">
    <source>
        <dbReference type="Proteomes" id="UP000652761"/>
    </source>
</evidence>
<sequence>MLGWQVGQSDLSGCGGAQGGRVLVAVLVAIAIRLVSRRPAPSCSGGRRLKDLVGSPFPFFSFLPFPSPLRGGKLPSLAIRRFGLGGAAAVRAERCASPLERGGGGKLFVKAPLGFGSSFSVVWGTSGCGILAVSLPASVATVERVVTSEERCPGPTRPYRGAGGRRNKVTSQPDFSSRQGCCRGVVACRDKLRASGAISVVVATPVFSFARCSTFEGLSARQVVTVSWDPLPRAPMSEGVAPSGGRAQVSDLKQKGKTVGQQREPFVELS</sequence>
<feature type="region of interest" description="Disordered" evidence="1">
    <location>
        <begin position="231"/>
        <end position="270"/>
    </location>
</feature>
<keyword evidence="3" id="KW-1185">Reference proteome</keyword>
<comment type="caution">
    <text evidence="2">The sequence shown here is derived from an EMBL/GenBank/DDBJ whole genome shotgun (WGS) entry which is preliminary data.</text>
</comment>
<organism evidence="2 3">
    <name type="scientific">Colocasia esculenta</name>
    <name type="common">Wild taro</name>
    <name type="synonym">Arum esculentum</name>
    <dbReference type="NCBI Taxonomy" id="4460"/>
    <lineage>
        <taxon>Eukaryota</taxon>
        <taxon>Viridiplantae</taxon>
        <taxon>Streptophyta</taxon>
        <taxon>Embryophyta</taxon>
        <taxon>Tracheophyta</taxon>
        <taxon>Spermatophyta</taxon>
        <taxon>Magnoliopsida</taxon>
        <taxon>Liliopsida</taxon>
        <taxon>Araceae</taxon>
        <taxon>Aroideae</taxon>
        <taxon>Colocasieae</taxon>
        <taxon>Colocasia</taxon>
    </lineage>
</organism>
<reference evidence="2" key="1">
    <citation type="submission" date="2017-07" db="EMBL/GenBank/DDBJ databases">
        <title>Taro Niue Genome Assembly and Annotation.</title>
        <authorList>
            <person name="Atibalentja N."/>
            <person name="Keating K."/>
            <person name="Fields C.J."/>
        </authorList>
    </citation>
    <scope>NUCLEOTIDE SEQUENCE</scope>
    <source>
        <strain evidence="2">Niue_2</strain>
        <tissue evidence="2">Leaf</tissue>
    </source>
</reference>
<proteinExistence type="predicted"/>
<gene>
    <name evidence="2" type="ORF">Taro_041438</name>
</gene>
<evidence type="ECO:0000256" key="1">
    <source>
        <dbReference type="SAM" id="MobiDB-lite"/>
    </source>
</evidence>